<protein>
    <submittedName>
        <fullName evidence="1">Uncharacterized protein</fullName>
    </submittedName>
</protein>
<keyword evidence="2" id="KW-1185">Reference proteome</keyword>
<proteinExistence type="predicted"/>
<comment type="caution">
    <text evidence="1">The sequence shown here is derived from an EMBL/GenBank/DDBJ whole genome shotgun (WGS) entry which is preliminary data.</text>
</comment>
<sequence>MEPQNRNRRLPCSEWRRWVQVTYRFQLPPNQPYYALPRELSASIIMDIQDGVLGRLWFVDDADNCVRIRLWREQGIIYTSGKDVRRLVSLTTERADVGIQIQHLDQRVYYAQILTNHFMPLEPFPNDRYYAGRVLPGVVQNEIAWRFHVLFDDRRRQQLQREYLWGEVDQGNSHSVATFGSRTVNPWEQEVSSRSQPR</sequence>
<dbReference type="EMBL" id="JASCZI010090711">
    <property type="protein sequence ID" value="MED6145411.1"/>
    <property type="molecule type" value="Genomic_DNA"/>
</dbReference>
<evidence type="ECO:0000313" key="1">
    <source>
        <dbReference type="EMBL" id="MED6145411.1"/>
    </source>
</evidence>
<dbReference type="Proteomes" id="UP001341840">
    <property type="component" value="Unassembled WGS sequence"/>
</dbReference>
<name>A0ABU6T9R9_9FABA</name>
<accession>A0ABU6T9R9</accession>
<gene>
    <name evidence="1" type="ORF">PIB30_024920</name>
</gene>
<evidence type="ECO:0000313" key="2">
    <source>
        <dbReference type="Proteomes" id="UP001341840"/>
    </source>
</evidence>
<reference evidence="1 2" key="1">
    <citation type="journal article" date="2023" name="Plants (Basel)">
        <title>Bridging the Gap: Combining Genomics and Transcriptomics Approaches to Understand Stylosanthes scabra, an Orphan Legume from the Brazilian Caatinga.</title>
        <authorList>
            <person name="Ferreira-Neto J.R.C."/>
            <person name="da Silva M.D."/>
            <person name="Binneck E."/>
            <person name="de Melo N.F."/>
            <person name="da Silva R.H."/>
            <person name="de Melo A.L.T.M."/>
            <person name="Pandolfi V."/>
            <person name="Bustamante F.O."/>
            <person name="Brasileiro-Vidal A.C."/>
            <person name="Benko-Iseppon A.M."/>
        </authorList>
    </citation>
    <scope>NUCLEOTIDE SEQUENCE [LARGE SCALE GENOMIC DNA]</scope>
    <source>
        <tissue evidence="1">Leaves</tissue>
    </source>
</reference>
<organism evidence="1 2">
    <name type="scientific">Stylosanthes scabra</name>
    <dbReference type="NCBI Taxonomy" id="79078"/>
    <lineage>
        <taxon>Eukaryota</taxon>
        <taxon>Viridiplantae</taxon>
        <taxon>Streptophyta</taxon>
        <taxon>Embryophyta</taxon>
        <taxon>Tracheophyta</taxon>
        <taxon>Spermatophyta</taxon>
        <taxon>Magnoliopsida</taxon>
        <taxon>eudicotyledons</taxon>
        <taxon>Gunneridae</taxon>
        <taxon>Pentapetalae</taxon>
        <taxon>rosids</taxon>
        <taxon>fabids</taxon>
        <taxon>Fabales</taxon>
        <taxon>Fabaceae</taxon>
        <taxon>Papilionoideae</taxon>
        <taxon>50 kb inversion clade</taxon>
        <taxon>dalbergioids sensu lato</taxon>
        <taxon>Dalbergieae</taxon>
        <taxon>Pterocarpus clade</taxon>
        <taxon>Stylosanthes</taxon>
    </lineage>
</organism>